<evidence type="ECO:0000313" key="3">
    <source>
        <dbReference type="Proteomes" id="UP000051380"/>
    </source>
</evidence>
<comment type="caution">
    <text evidence="2">The sequence shown here is derived from an EMBL/GenBank/DDBJ whole genome shotgun (WGS) entry which is preliminary data.</text>
</comment>
<organism evidence="2 3">
    <name type="scientific">Bradyrhizobium yuanmingense</name>
    <dbReference type="NCBI Taxonomy" id="108015"/>
    <lineage>
        <taxon>Bacteria</taxon>
        <taxon>Pseudomonadati</taxon>
        <taxon>Pseudomonadota</taxon>
        <taxon>Alphaproteobacteria</taxon>
        <taxon>Hyphomicrobiales</taxon>
        <taxon>Nitrobacteraceae</taxon>
        <taxon>Bradyrhizobium</taxon>
    </lineage>
</organism>
<feature type="region of interest" description="Disordered" evidence="1">
    <location>
        <begin position="389"/>
        <end position="481"/>
    </location>
</feature>
<feature type="region of interest" description="Disordered" evidence="1">
    <location>
        <begin position="1"/>
        <end position="69"/>
    </location>
</feature>
<evidence type="ECO:0000256" key="1">
    <source>
        <dbReference type="SAM" id="MobiDB-lite"/>
    </source>
</evidence>
<accession>A0A0R3CAB9</accession>
<dbReference type="EMBL" id="LJYF01000029">
    <property type="protein sequence ID" value="KRP94649.1"/>
    <property type="molecule type" value="Genomic_DNA"/>
</dbReference>
<dbReference type="Proteomes" id="UP000051380">
    <property type="component" value="Unassembled WGS sequence"/>
</dbReference>
<gene>
    <name evidence="2" type="ORF">AOQ72_20860</name>
</gene>
<sequence>MTGIGRAGTSEGWAAGGDSTGDVSRSSLEPRPLPGGRNQSFDAVMERMRSGPQDRTAALGNPTSDGALPTRDEIKAARQTLTSLLEELETSRRAATRAQNLEEAQELIDQVVKAGSTVLEYYADLPANLARRILPDDRARRLRDDTVDAADECNIVATKIVYELEKKRKEALGWLERIKSTGTPAQVSGAFKSVANHYAACMEWWGKKVLRFERIQSVCAATASLPSSTPEMRKAEEAALRLHTGWALNTKCMYLQARIALAELLIDSRASTLDPDVRDALMDESGRVRLLGTFIGDVFPAFVSTSDAVLNRNGAVLDAEHRSVLEGVMERLSEFASGLSGIVTSLRQVGTGAEVPLQLLDEIVEGAWVTANEVMRLLALQPTTPATIEPPAWAELPENTAGVSHGNSGRRKGKGKGKAKGRRAAAAGEGSSTAGSSEPQVARPDTATAPTRKVIVRSELGTKKLATTEEARASSAATEHLQMWQAPPSKEALAGLLERLDKLLQFDLPAQQSAVSQARQMKPEDAEHILDRVIARLQMQADEIDACVAALQEPRRRGLLTPSQVPEVHDKIVRLKGMLSELQGQERSLKAQKAAITSDCTKTYPFPSQKYLEQLRAAGELESVDPPRALKGEPGKLFEIKLQPKALRSGALPRPMWVHIHTERPVHAWQLATLSEREFAACHVKSDEQRGYNQHWQNARAAEGHENVVIHRGKLTPAFCRSLLSTAAGRPWQPLPDPQHASAQLAQLRI</sequence>
<dbReference type="OrthoDB" id="8096255at2"/>
<reference evidence="2 3" key="1">
    <citation type="submission" date="2015-09" db="EMBL/GenBank/DDBJ databases">
        <title>Draft Genome Sequence of the Strain BR 3267 (Bradyrhizobium yuanmingense) recommended as inoculant for cowpea in Brazil.</title>
        <authorList>
            <person name="Simoes-Araujo J.L."/>
            <person name="Zilli J.E."/>
        </authorList>
    </citation>
    <scope>NUCLEOTIDE SEQUENCE [LARGE SCALE GENOMIC DNA]</scope>
    <source>
        <strain evidence="2 3">BR3267</strain>
    </source>
</reference>
<feature type="compositionally biased region" description="Basic and acidic residues" evidence="1">
    <location>
        <begin position="460"/>
        <end position="472"/>
    </location>
</feature>
<protein>
    <recommendedName>
        <fullName evidence="4">Type III secretion system effector, XopP/hlk family</fullName>
    </recommendedName>
</protein>
<name>A0A0R3CAB9_9BRAD</name>
<evidence type="ECO:0008006" key="4">
    <source>
        <dbReference type="Google" id="ProtNLM"/>
    </source>
</evidence>
<proteinExistence type="predicted"/>
<feature type="compositionally biased region" description="Low complexity" evidence="1">
    <location>
        <begin position="424"/>
        <end position="437"/>
    </location>
</feature>
<dbReference type="RefSeq" id="WP_057028514.1">
    <property type="nucleotide sequence ID" value="NZ_LJYF01000029.1"/>
</dbReference>
<evidence type="ECO:0000313" key="2">
    <source>
        <dbReference type="EMBL" id="KRP94649.1"/>
    </source>
</evidence>
<dbReference type="AlphaFoldDB" id="A0A0R3CAB9"/>
<feature type="compositionally biased region" description="Basic residues" evidence="1">
    <location>
        <begin position="408"/>
        <end position="423"/>
    </location>
</feature>